<feature type="transmembrane region" description="Helical" evidence="5">
    <location>
        <begin position="12"/>
        <end position="28"/>
    </location>
</feature>
<dbReference type="Proteomes" id="UP000018461">
    <property type="component" value="Unassembled WGS sequence"/>
</dbReference>
<evidence type="ECO:0000313" key="7">
    <source>
        <dbReference type="Proteomes" id="UP000018461"/>
    </source>
</evidence>
<dbReference type="GO" id="GO:0016020">
    <property type="term" value="C:membrane"/>
    <property type="evidence" value="ECO:0007669"/>
    <property type="project" value="UniProtKB-SubCell"/>
</dbReference>
<dbReference type="STRING" id="796943.HMPREF9625_00517"/>
<evidence type="ECO:0000313" key="6">
    <source>
        <dbReference type="EMBL" id="EHL11687.1"/>
    </source>
</evidence>
<keyword evidence="7" id="KW-1185">Reference proteome</keyword>
<evidence type="ECO:0000256" key="1">
    <source>
        <dbReference type="ARBA" id="ARBA00004141"/>
    </source>
</evidence>
<keyword evidence="4 5" id="KW-0472">Membrane</keyword>
<dbReference type="Pfam" id="PF04172">
    <property type="entry name" value="LrgB"/>
    <property type="match status" value="1"/>
</dbReference>
<gene>
    <name evidence="6" type="ORF">HMPREF9625_00517</name>
</gene>
<dbReference type="RefSeq" id="WP_009534379.1">
    <property type="nucleotide sequence ID" value="NZ_KE148312.1"/>
</dbReference>
<reference evidence="6" key="2">
    <citation type="submission" date="2013-03" db="EMBL/GenBank/DDBJ databases">
        <title>The Genome Sequence of Oribacterium sp. ACB1.</title>
        <authorList>
            <consortium name="The Broad Institute Genomics Platform"/>
            <consortium name="The Broad Institute Genome Sequencing Center for Infectious Disease"/>
            <person name="Earl A."/>
            <person name="Ward D."/>
            <person name="Feldgarden M."/>
            <person name="Gevers D."/>
            <person name="Sizova M."/>
            <person name="Hazen A."/>
            <person name="Epstein S."/>
            <person name="Walker B."/>
            <person name="Young S."/>
            <person name="Zeng Q."/>
            <person name="Gargeya S."/>
            <person name="Fitzgerald M."/>
            <person name="Haas B."/>
            <person name="Abouelleil A."/>
            <person name="Allen A.W."/>
            <person name="Alvarado L."/>
            <person name="Arachchi H.M."/>
            <person name="Berlin A.M."/>
            <person name="Chapman S.B."/>
            <person name="Gainer-Dewar J."/>
            <person name="Goldberg J."/>
            <person name="Griggs A."/>
            <person name="Gujja S."/>
            <person name="Hansen M."/>
            <person name="Howarth C."/>
            <person name="Imamovic A."/>
            <person name="Ireland A."/>
            <person name="Larimer J."/>
            <person name="McCowan C."/>
            <person name="Murphy C."/>
            <person name="Pearson M."/>
            <person name="Poon T.W."/>
            <person name="Priest M."/>
            <person name="Roberts A."/>
            <person name="Saif S."/>
            <person name="Shea T."/>
            <person name="Sisk P."/>
            <person name="Sykes S."/>
            <person name="Wortman J."/>
            <person name="Nusbaum C."/>
            <person name="Birren B."/>
        </authorList>
    </citation>
    <scope>NUCLEOTIDE SEQUENCE [LARGE SCALE GENOMIC DNA]</scope>
    <source>
        <strain evidence="6">ACB1</strain>
    </source>
</reference>
<comment type="subcellular location">
    <subcellularLocation>
        <location evidence="1">Membrane</location>
        <topology evidence="1">Multi-pass membrane protein</topology>
    </subcellularLocation>
</comment>
<keyword evidence="2 5" id="KW-0812">Transmembrane</keyword>
<dbReference type="EMBL" id="AFZC02000003">
    <property type="protein sequence ID" value="EHL11687.1"/>
    <property type="molecule type" value="Genomic_DNA"/>
</dbReference>
<dbReference type="PANTHER" id="PTHR30249:SF0">
    <property type="entry name" value="PLASTIDAL GLYCOLATE_GLYCERATE TRANSLOCATOR 1, CHLOROPLASTIC"/>
    <property type="match status" value="1"/>
</dbReference>
<dbReference type="AlphaFoldDB" id="G9WMD4"/>
<feature type="transmembrane region" description="Helical" evidence="5">
    <location>
        <begin position="147"/>
        <end position="170"/>
    </location>
</feature>
<proteinExistence type="predicted"/>
<sequence length="231" mass="24979">MKELIFSSEHFGFVLSIFIFLLSIQIKVKFKSELLNPLLLSTIIIVAILVLFRIPYKEYQKGADLLSYFLTPATVCLAIPLYKQISLLKNNFKAVFFSVLLGTLTSLGSILFLGLLFRLKSEHIFTLLPKSITTAIGIGVSEASGGYVNLTVAAIVITGILGSILSDLIFRILPIRHPIAKGLALGTGSHAIGTAKALEYGEVEGAMSSLAIVLAGIFTVIFVPIITAVFF</sequence>
<feature type="transmembrane region" description="Helical" evidence="5">
    <location>
        <begin position="34"/>
        <end position="53"/>
    </location>
</feature>
<feature type="transmembrane region" description="Helical" evidence="5">
    <location>
        <begin position="210"/>
        <end position="230"/>
    </location>
</feature>
<evidence type="ECO:0000256" key="3">
    <source>
        <dbReference type="ARBA" id="ARBA00022989"/>
    </source>
</evidence>
<comment type="caution">
    <text evidence="6">The sequence shown here is derived from an EMBL/GenBank/DDBJ whole genome shotgun (WGS) entry which is preliminary data.</text>
</comment>
<feature type="transmembrane region" description="Helical" evidence="5">
    <location>
        <begin position="65"/>
        <end position="82"/>
    </location>
</feature>
<name>G9WMD4_9FIRM</name>
<dbReference type="PANTHER" id="PTHR30249">
    <property type="entry name" value="PUTATIVE SEROTONIN TRANSPORTER"/>
    <property type="match status" value="1"/>
</dbReference>
<dbReference type="HOGENOM" id="CLU_082099_1_0_9"/>
<feature type="transmembrane region" description="Helical" evidence="5">
    <location>
        <begin position="94"/>
        <end position="117"/>
    </location>
</feature>
<dbReference type="InterPro" id="IPR007300">
    <property type="entry name" value="CidB/LrgB"/>
</dbReference>
<evidence type="ECO:0000256" key="5">
    <source>
        <dbReference type="SAM" id="Phobius"/>
    </source>
</evidence>
<evidence type="ECO:0000256" key="4">
    <source>
        <dbReference type="ARBA" id="ARBA00023136"/>
    </source>
</evidence>
<reference evidence="6" key="1">
    <citation type="submission" date="2011-08" db="EMBL/GenBank/DDBJ databases">
        <authorList>
            <consortium name="The Broad Institute Genome Sequencing Platform"/>
            <person name="Earl A."/>
            <person name="Ward D."/>
            <person name="Feldgarden M."/>
            <person name="Gevers D."/>
            <person name="Sizova M."/>
            <person name="Hazen A."/>
            <person name="Epstein S."/>
            <person name="Young S.K."/>
            <person name="Zeng Q."/>
            <person name="Gargeya S."/>
            <person name="Fitzgerald M."/>
            <person name="Haas B."/>
            <person name="Abouelleil A."/>
            <person name="Alvarado L."/>
            <person name="Arachchi H.M."/>
            <person name="Berlin A."/>
            <person name="Brown A."/>
            <person name="Chapman S.B."/>
            <person name="Chen Z."/>
            <person name="Dunbar C."/>
            <person name="Freedman E."/>
            <person name="Gearin G."/>
            <person name="Gellesch M."/>
            <person name="Goldberg J."/>
            <person name="Griggs A."/>
            <person name="Gujja S."/>
            <person name="Heiman D."/>
            <person name="Howarth C."/>
            <person name="Larson L."/>
            <person name="Lui A."/>
            <person name="MacDonald P.J.P."/>
            <person name="Montmayeur A."/>
            <person name="Murphy C."/>
            <person name="Neiman D."/>
            <person name="Pearson M."/>
            <person name="Priest M."/>
            <person name="Roberts A."/>
            <person name="Saif S."/>
            <person name="Shea T."/>
            <person name="Shenoy N."/>
            <person name="Sisk P."/>
            <person name="Stolte C."/>
            <person name="Sykes S."/>
            <person name="Wortman J."/>
            <person name="Nusbaum C."/>
            <person name="Birren B."/>
        </authorList>
    </citation>
    <scope>NUCLEOTIDE SEQUENCE</scope>
    <source>
        <strain evidence="6">ACB1</strain>
    </source>
</reference>
<dbReference type="PATRIC" id="fig|796943.3.peg.912"/>
<evidence type="ECO:0000256" key="2">
    <source>
        <dbReference type="ARBA" id="ARBA00022692"/>
    </source>
</evidence>
<keyword evidence="3 5" id="KW-1133">Transmembrane helix</keyword>
<organism evidence="6 7">
    <name type="scientific">Oribacterium parvum ACB1</name>
    <dbReference type="NCBI Taxonomy" id="796943"/>
    <lineage>
        <taxon>Bacteria</taxon>
        <taxon>Bacillati</taxon>
        <taxon>Bacillota</taxon>
        <taxon>Clostridia</taxon>
        <taxon>Lachnospirales</taxon>
        <taxon>Lachnospiraceae</taxon>
        <taxon>Oribacterium</taxon>
    </lineage>
</organism>
<protein>
    <submittedName>
        <fullName evidence="6">TIGR00659 family protein</fullName>
    </submittedName>
</protein>
<accession>G9WMD4</accession>